<feature type="compositionally biased region" description="Polar residues" evidence="1">
    <location>
        <begin position="20"/>
        <end position="32"/>
    </location>
</feature>
<dbReference type="SMART" id="SM00245">
    <property type="entry name" value="TSPc"/>
    <property type="match status" value="1"/>
</dbReference>
<dbReference type="RefSeq" id="WP_259866683.1">
    <property type="nucleotide sequence ID" value="NZ_JAMQJZ010000002.1"/>
</dbReference>
<keyword evidence="5" id="KW-1185">Reference proteome</keyword>
<dbReference type="GO" id="GO:0008236">
    <property type="term" value="F:serine-type peptidase activity"/>
    <property type="evidence" value="ECO:0007669"/>
    <property type="project" value="InterPro"/>
</dbReference>
<dbReference type="Gene3D" id="3.30.750.44">
    <property type="match status" value="1"/>
</dbReference>
<dbReference type="SUPFAM" id="SSF50156">
    <property type="entry name" value="PDZ domain-like"/>
    <property type="match status" value="1"/>
</dbReference>
<dbReference type="PROSITE" id="PS51257">
    <property type="entry name" value="PROKAR_LIPOPROTEIN"/>
    <property type="match status" value="1"/>
</dbReference>
<name>A0A9X3WLT1_9BACI</name>
<dbReference type="SUPFAM" id="SSF52096">
    <property type="entry name" value="ClpP/crotonase"/>
    <property type="match status" value="1"/>
</dbReference>
<keyword evidence="2" id="KW-0732">Signal</keyword>
<gene>
    <name evidence="4" type="ORF">NC661_04600</name>
</gene>
<feature type="compositionally biased region" description="Basic and acidic residues" evidence="1">
    <location>
        <begin position="34"/>
        <end position="45"/>
    </location>
</feature>
<evidence type="ECO:0000313" key="5">
    <source>
        <dbReference type="Proteomes" id="UP001145072"/>
    </source>
</evidence>
<feature type="region of interest" description="Disordered" evidence="1">
    <location>
        <begin position="20"/>
        <end position="45"/>
    </location>
</feature>
<dbReference type="EMBL" id="JAMQJZ010000002">
    <property type="protein sequence ID" value="MDC3419644.1"/>
    <property type="molecule type" value="Genomic_DNA"/>
</dbReference>
<reference evidence="4" key="1">
    <citation type="submission" date="2022-06" db="EMBL/GenBank/DDBJ databases">
        <title>Aquibacillus sp. a new bacterium isolated from soil saline samples.</title>
        <authorList>
            <person name="Galisteo C."/>
            <person name="De La Haba R."/>
            <person name="Sanchez-Porro C."/>
            <person name="Ventosa A."/>
        </authorList>
    </citation>
    <scope>NUCLEOTIDE SEQUENCE</scope>
    <source>
        <strain evidence="4">JCM 12387</strain>
    </source>
</reference>
<dbReference type="Gene3D" id="2.30.42.10">
    <property type="match status" value="1"/>
</dbReference>
<dbReference type="InterPro" id="IPR029045">
    <property type="entry name" value="ClpP/crotonase-like_dom_sf"/>
</dbReference>
<dbReference type="AlphaFoldDB" id="A0A9X3WLT1"/>
<evidence type="ECO:0000256" key="2">
    <source>
        <dbReference type="SAM" id="SignalP"/>
    </source>
</evidence>
<dbReference type="InterPro" id="IPR036034">
    <property type="entry name" value="PDZ_sf"/>
</dbReference>
<feature type="chain" id="PRO_5040820093" evidence="2">
    <location>
        <begin position="19"/>
        <end position="575"/>
    </location>
</feature>
<dbReference type="Gene3D" id="3.90.226.10">
    <property type="entry name" value="2-enoyl-CoA Hydratase, Chain A, domain 1"/>
    <property type="match status" value="1"/>
</dbReference>
<dbReference type="GO" id="GO:0006508">
    <property type="term" value="P:proteolysis"/>
    <property type="evidence" value="ECO:0007669"/>
    <property type="project" value="InterPro"/>
</dbReference>
<comment type="caution">
    <text evidence="4">The sequence shown here is derived from an EMBL/GenBank/DDBJ whole genome shotgun (WGS) entry which is preliminary data.</text>
</comment>
<feature type="domain" description="Tail specific protease" evidence="3">
    <location>
        <begin position="344"/>
        <end position="550"/>
    </location>
</feature>
<dbReference type="PANTHER" id="PTHR32060">
    <property type="entry name" value="TAIL-SPECIFIC PROTEASE"/>
    <property type="match status" value="1"/>
</dbReference>
<dbReference type="Proteomes" id="UP001145072">
    <property type="component" value="Unassembled WGS sequence"/>
</dbReference>
<dbReference type="CDD" id="cd07562">
    <property type="entry name" value="Peptidase_S41_TRI"/>
    <property type="match status" value="1"/>
</dbReference>
<dbReference type="GO" id="GO:0004175">
    <property type="term" value="F:endopeptidase activity"/>
    <property type="evidence" value="ECO:0007669"/>
    <property type="project" value="TreeGrafter"/>
</dbReference>
<protein>
    <submittedName>
        <fullName evidence="4">S41 family peptidase</fullName>
    </submittedName>
</protein>
<dbReference type="GO" id="GO:0007165">
    <property type="term" value="P:signal transduction"/>
    <property type="evidence" value="ECO:0007669"/>
    <property type="project" value="TreeGrafter"/>
</dbReference>
<dbReference type="InterPro" id="IPR005151">
    <property type="entry name" value="Tail-specific_protease"/>
</dbReference>
<feature type="signal peptide" evidence="2">
    <location>
        <begin position="1"/>
        <end position="18"/>
    </location>
</feature>
<organism evidence="4 5">
    <name type="scientific">Aquibacillus koreensis</name>
    <dbReference type="NCBI Taxonomy" id="279446"/>
    <lineage>
        <taxon>Bacteria</taxon>
        <taxon>Bacillati</taxon>
        <taxon>Bacillota</taxon>
        <taxon>Bacilli</taxon>
        <taxon>Bacillales</taxon>
        <taxon>Bacillaceae</taxon>
        <taxon>Aquibacillus</taxon>
    </lineage>
</organism>
<dbReference type="PANTHER" id="PTHR32060:SF30">
    <property type="entry name" value="CARBOXY-TERMINAL PROCESSING PROTEASE CTPA"/>
    <property type="match status" value="1"/>
</dbReference>
<evidence type="ECO:0000256" key="1">
    <source>
        <dbReference type="SAM" id="MobiDB-lite"/>
    </source>
</evidence>
<evidence type="ECO:0000259" key="3">
    <source>
        <dbReference type="SMART" id="SM00245"/>
    </source>
</evidence>
<proteinExistence type="predicted"/>
<dbReference type="Pfam" id="PF03572">
    <property type="entry name" value="Peptidase_S41"/>
    <property type="match status" value="1"/>
</dbReference>
<sequence>MKKLFLLLIVSIILSACTNDESTNPDTEGSQSLEEEKATNKGDLHNEMELTKANLDNLYTLGKVWGFLKYYHPNVADGEFDFDQELMGILPEIMKAENADERDGVLIDWIVSLGDFEMETNPEETGGDIKMEPDLDWIIASNFNEKLVQQLQNVKDGKRNTYHHYVSLTDVGYPIFEEEAYADMSNPEVEYRLLSLYRYWNMIEYYFPYKYLIEEDWDDVLHAFLPKFINASTEKEYVVTVSEMIARIHDTHAQIVSDEPALHAFWGNNYAPLIMDFIEDKPVVTGYYHVDLGKETGLQVGDVITKVDDKPIEAILDEKLKYISASNHTIKLREMSSKILRTNDTSLEVEFIRDGKTKTREIKAGVEQYDPFQKDQDYYREFSEDIAYLYLGSIKAAYAEEIRSNLEGKQGLIVDLRCYPSAFITYALGEYLLPQSEVFAKVTSGNVITPGLFSEAEELHVGENNEDYFKGEVVLLVNEFTQSQAEFTAMALQNAPNATVIGSTTAATDGDISHITLPGGIETIITGIGIYYPDGTETQRIGIVPDVTVEPSIEGIKQGRDEVLERAIELINGEE</sequence>
<accession>A0A9X3WLT1</accession>
<evidence type="ECO:0000313" key="4">
    <source>
        <dbReference type="EMBL" id="MDC3419644.1"/>
    </source>
</evidence>
<dbReference type="GO" id="GO:0030288">
    <property type="term" value="C:outer membrane-bounded periplasmic space"/>
    <property type="evidence" value="ECO:0007669"/>
    <property type="project" value="TreeGrafter"/>
</dbReference>